<sequence>MELQPTDKTKEAASTTTTTTTIAPPAPTAASFAPTTADPDCDEDDDDDYPEGGLRAWSVVLGAWCAMLPSMGLLNTLAVLEAWLGEHQLRGVARTRSAWIFSCYAFFLYFCGAQVGPVFDAHDARLLTVTGSVGMVAALVCVSFSQGEFVFFFG</sequence>
<feature type="compositionally biased region" description="Low complexity" evidence="1">
    <location>
        <begin position="12"/>
        <end position="38"/>
    </location>
</feature>
<dbReference type="InterPro" id="IPR036259">
    <property type="entry name" value="MFS_trans_sf"/>
</dbReference>
<evidence type="ECO:0008006" key="5">
    <source>
        <dbReference type="Google" id="ProtNLM"/>
    </source>
</evidence>
<accession>A0A545USL1</accession>
<comment type="caution">
    <text evidence="3">The sequence shown here is derived from an EMBL/GenBank/DDBJ whole genome shotgun (WGS) entry which is preliminary data.</text>
</comment>
<feature type="region of interest" description="Disordered" evidence="1">
    <location>
        <begin position="1"/>
        <end position="48"/>
    </location>
</feature>
<feature type="compositionally biased region" description="Basic and acidic residues" evidence="1">
    <location>
        <begin position="1"/>
        <end position="11"/>
    </location>
</feature>
<keyword evidence="2" id="KW-0472">Membrane</keyword>
<dbReference type="SUPFAM" id="SSF103473">
    <property type="entry name" value="MFS general substrate transporter"/>
    <property type="match status" value="1"/>
</dbReference>
<feature type="compositionally biased region" description="Acidic residues" evidence="1">
    <location>
        <begin position="39"/>
        <end position="48"/>
    </location>
</feature>
<evidence type="ECO:0000256" key="2">
    <source>
        <dbReference type="SAM" id="Phobius"/>
    </source>
</evidence>
<proteinExistence type="predicted"/>
<keyword evidence="2" id="KW-0812">Transmembrane</keyword>
<dbReference type="STRING" id="43265.A0A545USL1"/>
<evidence type="ECO:0000313" key="3">
    <source>
        <dbReference type="EMBL" id="TQV92443.1"/>
    </source>
</evidence>
<dbReference type="Gene3D" id="1.20.1250.20">
    <property type="entry name" value="MFS general substrate transporter like domains"/>
    <property type="match status" value="1"/>
</dbReference>
<keyword evidence="4" id="KW-1185">Reference proteome</keyword>
<evidence type="ECO:0000256" key="1">
    <source>
        <dbReference type="SAM" id="MobiDB-lite"/>
    </source>
</evidence>
<feature type="transmembrane region" description="Helical" evidence="2">
    <location>
        <begin position="131"/>
        <end position="153"/>
    </location>
</feature>
<dbReference type="Proteomes" id="UP000315783">
    <property type="component" value="Unassembled WGS sequence"/>
</dbReference>
<dbReference type="EMBL" id="SPUK01000015">
    <property type="protein sequence ID" value="TQV92443.1"/>
    <property type="molecule type" value="Genomic_DNA"/>
</dbReference>
<name>A0A545USL1_9HYPO</name>
<organism evidence="3 4">
    <name type="scientific">Cordyceps javanica</name>
    <dbReference type="NCBI Taxonomy" id="43265"/>
    <lineage>
        <taxon>Eukaryota</taxon>
        <taxon>Fungi</taxon>
        <taxon>Dikarya</taxon>
        <taxon>Ascomycota</taxon>
        <taxon>Pezizomycotina</taxon>
        <taxon>Sordariomycetes</taxon>
        <taxon>Hypocreomycetidae</taxon>
        <taxon>Hypocreales</taxon>
        <taxon>Cordycipitaceae</taxon>
        <taxon>Cordyceps</taxon>
    </lineage>
</organism>
<dbReference type="AlphaFoldDB" id="A0A545USL1"/>
<protein>
    <recommendedName>
        <fullName evidence="5">Major facilitator superfamily transporter</fullName>
    </recommendedName>
</protein>
<evidence type="ECO:0000313" key="4">
    <source>
        <dbReference type="Proteomes" id="UP000315783"/>
    </source>
</evidence>
<gene>
    <name evidence="3" type="ORF">IF1G_08961</name>
</gene>
<feature type="transmembrane region" description="Helical" evidence="2">
    <location>
        <begin position="98"/>
        <end position="119"/>
    </location>
</feature>
<reference evidence="3 4" key="1">
    <citation type="journal article" date="2019" name="Appl. Microbiol. Biotechnol.">
        <title>Genome sequence of Isaria javanica and comparative genome analysis insights into family S53 peptidase evolution in fungal entomopathogens.</title>
        <authorList>
            <person name="Lin R."/>
            <person name="Zhang X."/>
            <person name="Xin B."/>
            <person name="Zou M."/>
            <person name="Gao Y."/>
            <person name="Qin F."/>
            <person name="Hu Q."/>
            <person name="Xie B."/>
            <person name="Cheng X."/>
        </authorList>
    </citation>
    <scope>NUCLEOTIDE SEQUENCE [LARGE SCALE GENOMIC DNA]</scope>
    <source>
        <strain evidence="3 4">IJ1G</strain>
    </source>
</reference>
<keyword evidence="2" id="KW-1133">Transmembrane helix</keyword>